<dbReference type="PIRSF" id="PIRSF002741">
    <property type="entry name" value="MppA"/>
    <property type="match status" value="1"/>
</dbReference>
<feature type="signal peptide" evidence="1">
    <location>
        <begin position="1"/>
        <end position="20"/>
    </location>
</feature>
<dbReference type="GO" id="GO:0043190">
    <property type="term" value="C:ATP-binding cassette (ABC) transporter complex"/>
    <property type="evidence" value="ECO:0007669"/>
    <property type="project" value="InterPro"/>
</dbReference>
<dbReference type="GO" id="GO:0042597">
    <property type="term" value="C:periplasmic space"/>
    <property type="evidence" value="ECO:0007669"/>
    <property type="project" value="UniProtKB-ARBA"/>
</dbReference>
<dbReference type="InterPro" id="IPR000914">
    <property type="entry name" value="SBP_5_dom"/>
</dbReference>
<reference evidence="4" key="1">
    <citation type="submission" date="2016-10" db="EMBL/GenBank/DDBJ databases">
        <authorList>
            <person name="Varghese N."/>
            <person name="Submissions S."/>
        </authorList>
    </citation>
    <scope>NUCLEOTIDE SEQUENCE [LARGE SCALE GENOMIC DNA]</scope>
    <source>
        <strain evidence="4">DSM 20632</strain>
    </source>
</reference>
<feature type="domain" description="Solute-binding protein family 5" evidence="2">
    <location>
        <begin position="88"/>
        <end position="457"/>
    </location>
</feature>
<dbReference type="PANTHER" id="PTHR30290">
    <property type="entry name" value="PERIPLASMIC BINDING COMPONENT OF ABC TRANSPORTER"/>
    <property type="match status" value="1"/>
</dbReference>
<dbReference type="PROSITE" id="PS51257">
    <property type="entry name" value="PROKAR_LIPOPROTEIN"/>
    <property type="match status" value="1"/>
</dbReference>
<proteinExistence type="predicted"/>
<dbReference type="InterPro" id="IPR039424">
    <property type="entry name" value="SBP_5"/>
</dbReference>
<evidence type="ECO:0000259" key="2">
    <source>
        <dbReference type="Pfam" id="PF00496"/>
    </source>
</evidence>
<organism evidence="3 4">
    <name type="scientific">Corynebacterium mycetoides</name>
    <dbReference type="NCBI Taxonomy" id="38302"/>
    <lineage>
        <taxon>Bacteria</taxon>
        <taxon>Bacillati</taxon>
        <taxon>Actinomycetota</taxon>
        <taxon>Actinomycetes</taxon>
        <taxon>Mycobacteriales</taxon>
        <taxon>Corynebacteriaceae</taxon>
        <taxon>Corynebacterium</taxon>
    </lineage>
</organism>
<dbReference type="Proteomes" id="UP000199350">
    <property type="component" value="Chromosome I"/>
</dbReference>
<protein>
    <submittedName>
        <fullName evidence="3">Oligopeptide transport system substrate-binding protein</fullName>
    </submittedName>
</protein>
<evidence type="ECO:0000313" key="3">
    <source>
        <dbReference type="EMBL" id="SDL63984.1"/>
    </source>
</evidence>
<sequence length="535" mass="58107">MRFGKVAAVATASALTLSLAACGGSDSGSSSNDAGGKGSTGGDDYVLAYGVEPQNPLVPGNTNENGGGRLVDNIYSGLVYYDGEGKAHNELAESIQLEGDKTYRVTLKDAKWSDGSQVTAEDFVKAWNYTVENALLGANFFESILGYEEGKAEMEGLKVVDEKTFTIELDQPEADFPSRLGYSAYFPMHPSAYDDIDAYGENPISNGPYKLEEWNHNQDAIIVPNEEYAGERKPQNDGVNFVFYAQQDAAYADLLAGNLDVLDEIPDSAFATFEDELGERAVNQPSAVFQSFTIPERLEHFSGKEGELRRAAISRAIDREQITDTIFEGTRTPATDFTSPVIPGHSDSLTGAEVLSYDPEEAKRLWAEADAISPFTGQFSISYNADGGHQAWVDAVANSIRNTLGIDAVGNAYPDFKSLRDEITNRTINGAFRTGWQADYPSLGNFLDPLYGTGAGSNDGDYSNKELDQLLDDAAGADDLEAATPIYNQAQEILLTELPAIPLWYANVTGGYSENVDNVTFSWKSQPVYYNVTKK</sequence>
<dbReference type="CDD" id="cd00995">
    <property type="entry name" value="PBP2_NikA_DppA_OppA_like"/>
    <property type="match status" value="1"/>
</dbReference>
<evidence type="ECO:0000256" key="1">
    <source>
        <dbReference type="SAM" id="SignalP"/>
    </source>
</evidence>
<dbReference type="InterPro" id="IPR030678">
    <property type="entry name" value="Peptide/Ni-bd"/>
</dbReference>
<dbReference type="PANTHER" id="PTHR30290:SF83">
    <property type="entry name" value="ABC TRANSPORTER SUBSTRATE-BINDING PROTEIN"/>
    <property type="match status" value="1"/>
</dbReference>
<dbReference type="Pfam" id="PF00496">
    <property type="entry name" value="SBP_bac_5"/>
    <property type="match status" value="1"/>
</dbReference>
<dbReference type="Gene3D" id="3.10.105.10">
    <property type="entry name" value="Dipeptide-binding Protein, Domain 3"/>
    <property type="match status" value="1"/>
</dbReference>
<keyword evidence="4" id="KW-1185">Reference proteome</keyword>
<feature type="chain" id="PRO_5009245243" evidence="1">
    <location>
        <begin position="21"/>
        <end position="535"/>
    </location>
</feature>
<evidence type="ECO:0000313" key="4">
    <source>
        <dbReference type="Proteomes" id="UP000199350"/>
    </source>
</evidence>
<dbReference type="GO" id="GO:1904680">
    <property type="term" value="F:peptide transmembrane transporter activity"/>
    <property type="evidence" value="ECO:0007669"/>
    <property type="project" value="TreeGrafter"/>
</dbReference>
<dbReference type="OrthoDB" id="9046151at2"/>
<accession>A0A1G9LQB6</accession>
<name>A0A1G9LQB6_9CORY</name>
<dbReference type="SUPFAM" id="SSF53850">
    <property type="entry name" value="Periplasmic binding protein-like II"/>
    <property type="match status" value="1"/>
</dbReference>
<gene>
    <name evidence="3" type="ORF">SAMN04488535_0262</name>
</gene>
<dbReference type="EMBL" id="LT629700">
    <property type="protein sequence ID" value="SDL63984.1"/>
    <property type="molecule type" value="Genomic_DNA"/>
</dbReference>
<keyword evidence="1" id="KW-0732">Signal</keyword>
<dbReference type="Gene3D" id="3.40.190.10">
    <property type="entry name" value="Periplasmic binding protein-like II"/>
    <property type="match status" value="1"/>
</dbReference>
<dbReference type="AlphaFoldDB" id="A0A1G9LQB6"/>
<dbReference type="STRING" id="38302.SAMN04488535_0262"/>
<dbReference type="Gene3D" id="3.90.76.10">
    <property type="entry name" value="Dipeptide-binding Protein, Domain 1"/>
    <property type="match status" value="1"/>
</dbReference>
<dbReference type="GO" id="GO:0015833">
    <property type="term" value="P:peptide transport"/>
    <property type="evidence" value="ECO:0007669"/>
    <property type="project" value="TreeGrafter"/>
</dbReference>